<sequence length="186" mass="18703">MSKLFVGGLAWHTDDATLRQKFEEFGQVEEAVVVKDRDTGRSRGFGFVRFASDAEADTAMQNMNNVEFDGRTVRVDKASDRAGGGGGGGRGGFGGGYGRGGGGGYSGGGGYGGGGGRGYGGQGGGQWGPSGGQGGGQGGGYQGQGGYGGQRQGYGDQQQQQGGGGGGQCRESAASGLSWKRSFELW</sequence>
<dbReference type="CDD" id="cd21608">
    <property type="entry name" value="RRM2_NsCP33_like"/>
    <property type="match status" value="1"/>
</dbReference>
<evidence type="ECO:0000256" key="2">
    <source>
        <dbReference type="PROSITE-ProRule" id="PRU00176"/>
    </source>
</evidence>
<keyword evidence="6" id="KW-1185">Reference proteome</keyword>
<protein>
    <submittedName>
        <fullName evidence="5">Nucleic acid binding</fullName>
    </submittedName>
</protein>
<dbReference type="SMART" id="SM00360">
    <property type="entry name" value="RRM"/>
    <property type="match status" value="1"/>
</dbReference>
<dbReference type="SUPFAM" id="SSF54928">
    <property type="entry name" value="RNA-binding domain, RBD"/>
    <property type="match status" value="1"/>
</dbReference>
<dbReference type="PROSITE" id="PS50102">
    <property type="entry name" value="RRM"/>
    <property type="match status" value="1"/>
</dbReference>
<dbReference type="STRING" id="5454.A0A163I3D3"/>
<evidence type="ECO:0000256" key="1">
    <source>
        <dbReference type="ARBA" id="ARBA00022884"/>
    </source>
</evidence>
<dbReference type="PANTHER" id="PTHR48027">
    <property type="entry name" value="HETEROGENEOUS NUCLEAR RIBONUCLEOPROTEIN 87F-RELATED"/>
    <property type="match status" value="1"/>
</dbReference>
<reference evidence="5 6" key="1">
    <citation type="journal article" date="2016" name="Sci. Rep.">
        <title>Draft genome sequencing and secretome analysis of fungal phytopathogen Ascochyta rabiei provides insight into the necrotrophic effector repertoire.</title>
        <authorList>
            <person name="Verma S."/>
            <person name="Gazara R.K."/>
            <person name="Nizam S."/>
            <person name="Parween S."/>
            <person name="Chattopadhyay D."/>
            <person name="Verma P.K."/>
        </authorList>
    </citation>
    <scope>NUCLEOTIDE SEQUENCE [LARGE SCALE GENOMIC DNA]</scope>
    <source>
        <strain evidence="5 6">ArDII</strain>
    </source>
</reference>
<dbReference type="Proteomes" id="UP000076837">
    <property type="component" value="Unassembled WGS sequence"/>
</dbReference>
<accession>A0A163I3D3</accession>
<dbReference type="InterPro" id="IPR035979">
    <property type="entry name" value="RBD_domain_sf"/>
</dbReference>
<dbReference type="InterPro" id="IPR012677">
    <property type="entry name" value="Nucleotide-bd_a/b_plait_sf"/>
</dbReference>
<evidence type="ECO:0000256" key="3">
    <source>
        <dbReference type="SAM" id="MobiDB-lite"/>
    </source>
</evidence>
<dbReference type="Pfam" id="PF00076">
    <property type="entry name" value="RRM_1"/>
    <property type="match status" value="1"/>
</dbReference>
<dbReference type="EMBL" id="JYNV01000124">
    <property type="protein sequence ID" value="KZM25589.1"/>
    <property type="molecule type" value="Genomic_DNA"/>
</dbReference>
<evidence type="ECO:0000313" key="6">
    <source>
        <dbReference type="Proteomes" id="UP000076837"/>
    </source>
</evidence>
<dbReference type="InterPro" id="IPR048289">
    <property type="entry name" value="RRM2_NsCP33-like"/>
</dbReference>
<dbReference type="GO" id="GO:0003723">
    <property type="term" value="F:RNA binding"/>
    <property type="evidence" value="ECO:0007669"/>
    <property type="project" value="UniProtKB-UniRule"/>
</dbReference>
<dbReference type="InterPro" id="IPR000504">
    <property type="entry name" value="RRM_dom"/>
</dbReference>
<keyword evidence="1 2" id="KW-0694">RNA-binding</keyword>
<feature type="domain" description="RRM" evidence="4">
    <location>
        <begin position="2"/>
        <end position="80"/>
    </location>
</feature>
<gene>
    <name evidence="5" type="ORF">ST47_g3293</name>
</gene>
<dbReference type="AlphaFoldDB" id="A0A163I3D3"/>
<proteinExistence type="predicted"/>
<feature type="region of interest" description="Disordered" evidence="3">
    <location>
        <begin position="122"/>
        <end position="186"/>
    </location>
</feature>
<evidence type="ECO:0000313" key="5">
    <source>
        <dbReference type="EMBL" id="KZM25589.1"/>
    </source>
</evidence>
<dbReference type="InterPro" id="IPR052462">
    <property type="entry name" value="SLIRP/GR-RBP-like"/>
</dbReference>
<dbReference type="Gene3D" id="3.30.70.330">
    <property type="match status" value="1"/>
</dbReference>
<name>A0A163I3D3_DIDRA</name>
<comment type="caution">
    <text evidence="5">The sequence shown here is derived from an EMBL/GenBank/DDBJ whole genome shotgun (WGS) entry which is preliminary data.</text>
</comment>
<evidence type="ECO:0000259" key="4">
    <source>
        <dbReference type="PROSITE" id="PS50102"/>
    </source>
</evidence>
<organism evidence="5 6">
    <name type="scientific">Didymella rabiei</name>
    <name type="common">Chickpea ascochyta blight fungus</name>
    <name type="synonym">Mycosphaerella rabiei</name>
    <dbReference type="NCBI Taxonomy" id="5454"/>
    <lineage>
        <taxon>Eukaryota</taxon>
        <taxon>Fungi</taxon>
        <taxon>Dikarya</taxon>
        <taxon>Ascomycota</taxon>
        <taxon>Pezizomycotina</taxon>
        <taxon>Dothideomycetes</taxon>
        <taxon>Pleosporomycetidae</taxon>
        <taxon>Pleosporales</taxon>
        <taxon>Pleosporineae</taxon>
        <taxon>Didymellaceae</taxon>
        <taxon>Ascochyta</taxon>
    </lineage>
</organism>
<feature type="compositionally biased region" description="Gly residues" evidence="3">
    <location>
        <begin position="122"/>
        <end position="152"/>
    </location>
</feature>